<evidence type="ECO:0000313" key="2">
    <source>
        <dbReference type="EMBL" id="KAF6723120.1"/>
    </source>
</evidence>
<keyword evidence="1" id="KW-0812">Transmembrane</keyword>
<accession>A0A834C9X3</accession>
<evidence type="ECO:0000313" key="3">
    <source>
        <dbReference type="Proteomes" id="UP000646548"/>
    </source>
</evidence>
<keyword evidence="1" id="KW-0472">Membrane</keyword>
<comment type="caution">
    <text evidence="2">The sequence shown here is derived from an EMBL/GenBank/DDBJ whole genome shotgun (WGS) entry which is preliminary data.</text>
</comment>
<sequence length="220" mass="23898">MRACRKLAALVAVLVWLGALVYLLELSRRKLPEPGGAAGGEAADSQPVFKLLWYFSCSCFFVFSPLLTLLLSGTSLEFQLLQENVRRNSTAEEDTESDQSLIIWLSGYEIISLMMQQKCQLPIQTHEYSIRSSADPAQPPASSQLTTLWGQRSGARILWRSSAEPDHRVRGQELASCGGPQLGLTTGSEVTAELASCGGPLLSLTTGSEVRSSHPVEVLC</sequence>
<name>A0A834C9X3_ORYME</name>
<dbReference type="EMBL" id="WKFB01000437">
    <property type="protein sequence ID" value="KAF6723120.1"/>
    <property type="molecule type" value="Genomic_DNA"/>
</dbReference>
<dbReference type="AlphaFoldDB" id="A0A834C9X3"/>
<organism evidence="2 3">
    <name type="scientific">Oryzias melastigma</name>
    <name type="common">Marine medaka</name>
    <dbReference type="NCBI Taxonomy" id="30732"/>
    <lineage>
        <taxon>Eukaryota</taxon>
        <taxon>Metazoa</taxon>
        <taxon>Chordata</taxon>
        <taxon>Craniata</taxon>
        <taxon>Vertebrata</taxon>
        <taxon>Euteleostomi</taxon>
        <taxon>Actinopterygii</taxon>
        <taxon>Neopterygii</taxon>
        <taxon>Teleostei</taxon>
        <taxon>Neoteleostei</taxon>
        <taxon>Acanthomorphata</taxon>
        <taxon>Ovalentaria</taxon>
        <taxon>Atherinomorphae</taxon>
        <taxon>Beloniformes</taxon>
        <taxon>Adrianichthyidae</taxon>
        <taxon>Oryziinae</taxon>
        <taxon>Oryzias</taxon>
    </lineage>
</organism>
<protein>
    <submittedName>
        <fullName evidence="2">Uncharacterized protein</fullName>
    </submittedName>
</protein>
<feature type="transmembrane region" description="Helical" evidence="1">
    <location>
        <begin position="51"/>
        <end position="71"/>
    </location>
</feature>
<reference evidence="2" key="1">
    <citation type="journal article" name="BMC Genomics">
        <title>Long-read sequencing and de novo genome assembly of marine medaka (Oryzias melastigma).</title>
        <authorList>
            <person name="Liang P."/>
            <person name="Saqib H.S.A."/>
            <person name="Ni X."/>
            <person name="Shen Y."/>
        </authorList>
    </citation>
    <scope>NUCLEOTIDE SEQUENCE</scope>
    <source>
        <strain evidence="2">Bigg-433</strain>
    </source>
</reference>
<evidence type="ECO:0000256" key="1">
    <source>
        <dbReference type="SAM" id="Phobius"/>
    </source>
</evidence>
<gene>
    <name evidence="2" type="ORF">FQA47_003906</name>
</gene>
<dbReference type="Proteomes" id="UP000646548">
    <property type="component" value="Unassembled WGS sequence"/>
</dbReference>
<proteinExistence type="predicted"/>
<keyword evidence="1" id="KW-1133">Transmembrane helix</keyword>